<feature type="compositionally biased region" description="Polar residues" evidence="1">
    <location>
        <begin position="156"/>
        <end position="165"/>
    </location>
</feature>
<feature type="region of interest" description="Disordered" evidence="1">
    <location>
        <begin position="111"/>
        <end position="199"/>
    </location>
</feature>
<protein>
    <submittedName>
        <fullName evidence="2">Uncharacterized protein</fullName>
    </submittedName>
</protein>
<organism evidence="2 3">
    <name type="scientific">Rhizopus oryzae</name>
    <name type="common">Mucormycosis agent</name>
    <name type="synonym">Rhizopus arrhizus var. delemar</name>
    <dbReference type="NCBI Taxonomy" id="64495"/>
    <lineage>
        <taxon>Eukaryota</taxon>
        <taxon>Fungi</taxon>
        <taxon>Fungi incertae sedis</taxon>
        <taxon>Mucoromycota</taxon>
        <taxon>Mucoromycotina</taxon>
        <taxon>Mucoromycetes</taxon>
        <taxon>Mucorales</taxon>
        <taxon>Mucorineae</taxon>
        <taxon>Rhizopodaceae</taxon>
        <taxon>Rhizopus</taxon>
    </lineage>
</organism>
<dbReference type="Proteomes" id="UP000716291">
    <property type="component" value="Unassembled WGS sequence"/>
</dbReference>
<dbReference type="EMBL" id="JAANQT010002231">
    <property type="protein sequence ID" value="KAG1302860.1"/>
    <property type="molecule type" value="Genomic_DNA"/>
</dbReference>
<gene>
    <name evidence="2" type="ORF">G6F64_010572</name>
</gene>
<evidence type="ECO:0000313" key="3">
    <source>
        <dbReference type="Proteomes" id="UP000716291"/>
    </source>
</evidence>
<comment type="caution">
    <text evidence="2">The sequence shown here is derived from an EMBL/GenBank/DDBJ whole genome shotgun (WGS) entry which is preliminary data.</text>
</comment>
<sequence length="326" mass="37321">MVGSRKRKSEVTNTDIKTFFSKDSKQQFVKKDDENASQESDKSDSHQQNRNVRKPLGLKNNDNNKKALNIRQPLREKTTQSSPIIMDPTMVKPPTRQFNVLCDDDIKKGFKQAPEPKLLEVPNEKEIDTQHISDTPNSTQLTDDSPIPFNEDDDTQGSSRLSPTRQLDEQKTDFDKEDSRLVQSKKTDEKEIKDDEDEFEGELITKTIHKENVVKPVLIKKETKEEFKPVFDFADNEEQDFFNSESSSGLAGHFFDDVEEESDEPKYVDPEIEFSITESINPHQDDSSLTLSPTISGNVKEFHVPFENPRGENVVQKLGLDDVKEK</sequence>
<feature type="region of interest" description="Disordered" evidence="1">
    <location>
        <begin position="1"/>
        <end position="98"/>
    </location>
</feature>
<evidence type="ECO:0000313" key="2">
    <source>
        <dbReference type="EMBL" id="KAG1302860.1"/>
    </source>
</evidence>
<name>A0A9P6X1D8_RHIOR</name>
<feature type="compositionally biased region" description="Low complexity" evidence="1">
    <location>
        <begin position="57"/>
        <end position="69"/>
    </location>
</feature>
<reference evidence="2" key="1">
    <citation type="journal article" date="2020" name="Microb. Genom.">
        <title>Genetic diversity of clinical and environmental Mucorales isolates obtained from an investigation of mucormycosis cases among solid organ transplant recipients.</title>
        <authorList>
            <person name="Nguyen M.H."/>
            <person name="Kaul D."/>
            <person name="Muto C."/>
            <person name="Cheng S.J."/>
            <person name="Richter R.A."/>
            <person name="Bruno V.M."/>
            <person name="Liu G."/>
            <person name="Beyhan S."/>
            <person name="Sundermann A.J."/>
            <person name="Mounaud S."/>
            <person name="Pasculle A.W."/>
            <person name="Nierman W.C."/>
            <person name="Driscoll E."/>
            <person name="Cumbie R."/>
            <person name="Clancy C.J."/>
            <person name="Dupont C.L."/>
        </authorList>
    </citation>
    <scope>NUCLEOTIDE SEQUENCE</scope>
    <source>
        <strain evidence="2">GL11</strain>
    </source>
</reference>
<dbReference type="AlphaFoldDB" id="A0A9P6X1D8"/>
<keyword evidence="3" id="KW-1185">Reference proteome</keyword>
<proteinExistence type="predicted"/>
<accession>A0A9P6X1D8</accession>
<feature type="compositionally biased region" description="Polar residues" evidence="1">
    <location>
        <begin position="132"/>
        <end position="143"/>
    </location>
</feature>
<evidence type="ECO:0000256" key="1">
    <source>
        <dbReference type="SAM" id="MobiDB-lite"/>
    </source>
</evidence>
<feature type="compositionally biased region" description="Basic and acidic residues" evidence="1">
    <location>
        <begin position="166"/>
        <end position="193"/>
    </location>
</feature>
<feature type="compositionally biased region" description="Basic and acidic residues" evidence="1">
    <location>
        <begin position="20"/>
        <end position="47"/>
    </location>
</feature>
<feature type="compositionally biased region" description="Basic and acidic residues" evidence="1">
    <location>
        <begin position="122"/>
        <end position="131"/>
    </location>
</feature>